<dbReference type="Pfam" id="PF12833">
    <property type="entry name" value="HTH_18"/>
    <property type="match status" value="1"/>
</dbReference>
<keyword evidence="2" id="KW-0238">DNA-binding</keyword>
<name>A0A6J7IMX4_9ZZZZ</name>
<keyword evidence="1" id="KW-0805">Transcription regulation</keyword>
<dbReference type="SMART" id="SM00342">
    <property type="entry name" value="HTH_ARAC"/>
    <property type="match status" value="1"/>
</dbReference>
<dbReference type="AlphaFoldDB" id="A0A6J7IMX4"/>
<dbReference type="SUPFAM" id="SSF46689">
    <property type="entry name" value="Homeodomain-like"/>
    <property type="match status" value="1"/>
</dbReference>
<organism evidence="5">
    <name type="scientific">freshwater metagenome</name>
    <dbReference type="NCBI Taxonomy" id="449393"/>
    <lineage>
        <taxon>unclassified sequences</taxon>
        <taxon>metagenomes</taxon>
        <taxon>ecological metagenomes</taxon>
    </lineage>
</organism>
<dbReference type="Pfam" id="PF14525">
    <property type="entry name" value="AraC_binding_2"/>
    <property type="match status" value="1"/>
</dbReference>
<accession>A0A6J7IMX4</accession>
<dbReference type="InterPro" id="IPR009057">
    <property type="entry name" value="Homeodomain-like_sf"/>
</dbReference>
<dbReference type="InterPro" id="IPR035418">
    <property type="entry name" value="AraC-bd_2"/>
</dbReference>
<reference evidence="5" key="1">
    <citation type="submission" date="2020-05" db="EMBL/GenBank/DDBJ databases">
        <authorList>
            <person name="Chiriac C."/>
            <person name="Salcher M."/>
            <person name="Ghai R."/>
            <person name="Kavagutti S V."/>
        </authorList>
    </citation>
    <scope>NUCLEOTIDE SEQUENCE</scope>
</reference>
<gene>
    <name evidence="5" type="ORF">UFOPK3609_01955</name>
</gene>
<dbReference type="GO" id="GO:0043565">
    <property type="term" value="F:sequence-specific DNA binding"/>
    <property type="evidence" value="ECO:0007669"/>
    <property type="project" value="InterPro"/>
</dbReference>
<evidence type="ECO:0000313" key="5">
    <source>
        <dbReference type="EMBL" id="CAB4931487.1"/>
    </source>
</evidence>
<dbReference type="GO" id="GO:0003700">
    <property type="term" value="F:DNA-binding transcription factor activity"/>
    <property type="evidence" value="ECO:0007669"/>
    <property type="project" value="InterPro"/>
</dbReference>
<dbReference type="InterPro" id="IPR018060">
    <property type="entry name" value="HTH_AraC"/>
</dbReference>
<dbReference type="PROSITE" id="PS01124">
    <property type="entry name" value="HTH_ARAC_FAMILY_2"/>
    <property type="match status" value="1"/>
</dbReference>
<dbReference type="EMBL" id="CAFBMQ010000375">
    <property type="protein sequence ID" value="CAB4931487.1"/>
    <property type="molecule type" value="Genomic_DNA"/>
</dbReference>
<proteinExistence type="predicted"/>
<sequence length="320" mass="33199">MPRSAVPLSSHRILRTTSIEAAQSAISASLAPHRLVPADRGGTFCARHNGADLGGVGLHFLDYGVAADVAVDAMDFHLVQIPLGGRTTVDAGSGVVGAGPGAAVVTPAGRPLRMGYSGDNPRLVVQVAERLLADRSAVAREAGLDVPAPGGAALDLTRGAGRSWRSLVELVLTDLERPDGLAASPVAAASLRTALVDGLVAGLATRRAAPPATSDTVVRRATRLIEEHCAEPLGTPDVAEALHVSVRALQAGFRAQLGCTPMAYLRRTRLERIRASLADGTAGTVTEAAARWGHPHLGRLAVDYRAAFGESPAETLRRSR</sequence>
<dbReference type="InterPro" id="IPR050204">
    <property type="entry name" value="AraC_XylS_family_regulators"/>
</dbReference>
<dbReference type="PANTHER" id="PTHR46796">
    <property type="entry name" value="HTH-TYPE TRANSCRIPTIONAL ACTIVATOR RHAS-RELATED"/>
    <property type="match status" value="1"/>
</dbReference>
<evidence type="ECO:0000256" key="1">
    <source>
        <dbReference type="ARBA" id="ARBA00023015"/>
    </source>
</evidence>
<keyword evidence="3" id="KW-0804">Transcription</keyword>
<dbReference type="Gene3D" id="1.10.10.60">
    <property type="entry name" value="Homeodomain-like"/>
    <property type="match status" value="1"/>
</dbReference>
<dbReference type="PANTHER" id="PTHR46796:SF12">
    <property type="entry name" value="HTH-TYPE DNA-BINDING TRANSCRIPTIONAL ACTIVATOR EUTR"/>
    <property type="match status" value="1"/>
</dbReference>
<feature type="domain" description="HTH araC/xylS-type" evidence="4">
    <location>
        <begin position="219"/>
        <end position="318"/>
    </location>
</feature>
<evidence type="ECO:0000256" key="2">
    <source>
        <dbReference type="ARBA" id="ARBA00023125"/>
    </source>
</evidence>
<evidence type="ECO:0000259" key="4">
    <source>
        <dbReference type="PROSITE" id="PS01124"/>
    </source>
</evidence>
<protein>
    <submittedName>
        <fullName evidence="5">Unannotated protein</fullName>
    </submittedName>
</protein>
<evidence type="ECO:0000256" key="3">
    <source>
        <dbReference type="ARBA" id="ARBA00023163"/>
    </source>
</evidence>